<sequence>TDKIININCTVGILYGYLDETEIARVKDFNHF</sequence>
<dbReference type="WBParaSite" id="JU765_v2.g4736.t1">
    <property type="protein sequence ID" value="JU765_v2.g4736.t1"/>
    <property type="gene ID" value="JU765_v2.g4736"/>
</dbReference>
<evidence type="ECO:0000313" key="2">
    <source>
        <dbReference type="WBParaSite" id="JU765_v2.g4736.t1"/>
    </source>
</evidence>
<proteinExistence type="predicted"/>
<dbReference type="Proteomes" id="UP000887576">
    <property type="component" value="Unplaced"/>
</dbReference>
<reference evidence="2" key="1">
    <citation type="submission" date="2022-11" db="UniProtKB">
        <authorList>
            <consortium name="WormBaseParasite"/>
        </authorList>
    </citation>
    <scope>IDENTIFICATION</scope>
</reference>
<protein>
    <submittedName>
        <fullName evidence="2">Uncharacterized protein</fullName>
    </submittedName>
</protein>
<evidence type="ECO:0000313" key="1">
    <source>
        <dbReference type="Proteomes" id="UP000887576"/>
    </source>
</evidence>
<organism evidence="1 2">
    <name type="scientific">Panagrolaimus sp. JU765</name>
    <dbReference type="NCBI Taxonomy" id="591449"/>
    <lineage>
        <taxon>Eukaryota</taxon>
        <taxon>Metazoa</taxon>
        <taxon>Ecdysozoa</taxon>
        <taxon>Nematoda</taxon>
        <taxon>Chromadorea</taxon>
        <taxon>Rhabditida</taxon>
        <taxon>Tylenchina</taxon>
        <taxon>Panagrolaimomorpha</taxon>
        <taxon>Panagrolaimoidea</taxon>
        <taxon>Panagrolaimidae</taxon>
        <taxon>Panagrolaimus</taxon>
    </lineage>
</organism>
<name>A0AC34R9K3_9BILA</name>
<accession>A0AC34R9K3</accession>